<comment type="similarity">
    <text evidence="2">Belongs to the glutamate-gated ion channel (TC 1.A.10.1) family.</text>
</comment>
<dbReference type="InterPro" id="IPR052192">
    <property type="entry name" value="Insect_Ionotropic_Sensory_Rcpt"/>
</dbReference>
<keyword evidence="8" id="KW-0325">Glycoprotein</keyword>
<evidence type="ECO:0000256" key="9">
    <source>
        <dbReference type="SAM" id="Phobius"/>
    </source>
</evidence>
<comment type="subcellular location">
    <subcellularLocation>
        <location evidence="1">Cell membrane</location>
        <topology evidence="1">Multi-pass membrane protein</topology>
    </subcellularLocation>
</comment>
<evidence type="ECO:0000256" key="5">
    <source>
        <dbReference type="ARBA" id="ARBA00022989"/>
    </source>
</evidence>
<keyword evidence="3" id="KW-1003">Cell membrane</keyword>
<comment type="caution">
    <text evidence="11">The sequence shown here is derived from an EMBL/GenBank/DDBJ whole genome shotgun (WGS) entry which is preliminary data.</text>
</comment>
<evidence type="ECO:0000259" key="10">
    <source>
        <dbReference type="Pfam" id="PF00060"/>
    </source>
</evidence>
<dbReference type="AlphaFoldDB" id="A0A8J2PJ11"/>
<dbReference type="InterPro" id="IPR001320">
    <property type="entry name" value="Iontro_rcpt_C"/>
</dbReference>
<dbReference type="OrthoDB" id="8182981at2759"/>
<evidence type="ECO:0000256" key="4">
    <source>
        <dbReference type="ARBA" id="ARBA00022692"/>
    </source>
</evidence>
<name>A0A8J2PJ11_9HEXA</name>
<feature type="transmembrane region" description="Helical" evidence="9">
    <location>
        <begin position="602"/>
        <end position="629"/>
    </location>
</feature>
<gene>
    <name evidence="11" type="ORF">AFUS01_LOCUS42035</name>
</gene>
<accession>A0A8J2PJ11</accession>
<organism evidence="11 12">
    <name type="scientific">Allacma fusca</name>
    <dbReference type="NCBI Taxonomy" id="39272"/>
    <lineage>
        <taxon>Eukaryota</taxon>
        <taxon>Metazoa</taxon>
        <taxon>Ecdysozoa</taxon>
        <taxon>Arthropoda</taxon>
        <taxon>Hexapoda</taxon>
        <taxon>Collembola</taxon>
        <taxon>Symphypleona</taxon>
        <taxon>Sminthuridae</taxon>
        <taxon>Allacma</taxon>
    </lineage>
</organism>
<feature type="transmembrane region" description="Helical" evidence="9">
    <location>
        <begin position="336"/>
        <end position="354"/>
    </location>
</feature>
<evidence type="ECO:0000313" key="12">
    <source>
        <dbReference type="Proteomes" id="UP000708208"/>
    </source>
</evidence>
<sequence>MNPLFVVPGLKTAVFTNLIALIVYTPFRIVSSSSKSTSKNVIDCVSTTIIFPNLDLLENLMLCSQMLGIHFETTEETLKEFNSIKLHSINYIQKLNQNLNYKLSYDYLRYSPRYRSNCQTVIVLMETSLNILSRFETTLSEHANVILSPKYDFFKFLHLKSRHDTENTVNLYIPANWISKLRHKKFYQADSMCEVIAILQEDSEPSTVREYLKGKELEVTALEVDSNVIVKDGAPVEGMFFKLLHSSSQYYNFTYNLEVPVFKGTTQLPNGTWTGPFGDVISGKKDLVLGGGHTHERHRYFEFPTFVELAGLRFTISPPKSNIDWTAMFYVFQPRIWFCLSASTLLTILTVALSTHLHEYSYDMSTSMLLIIGSLLEQSTKTPKISTVRFTVGIWTLMAVVIITYYKSNFIAYITYPAGEGIPRTFEELSARSDYKLQLMNANASGRAFFMQTTNPIYVRIRDRLIIENNWIRCMTASAFEEKTTCINQDFIGYGVIAKNLTLSRVHASVEFSQDNAFNFNWNMQFTKNSKYVESFNVILRCLRDTGHLRKWVQDSYEYRRRESIRWLQSIKDKSKVYEDISKSLLQKESSNNFKPFNLKNVLITFIIWGLGSSLALSTFLLENLLAIIRGWRSRVLSNLHGIFYR</sequence>
<protein>
    <recommendedName>
        <fullName evidence="10">Ionotropic glutamate receptor C-terminal domain-containing protein</fullName>
    </recommendedName>
</protein>
<evidence type="ECO:0000313" key="11">
    <source>
        <dbReference type="EMBL" id="CAG7832348.1"/>
    </source>
</evidence>
<evidence type="ECO:0000256" key="1">
    <source>
        <dbReference type="ARBA" id="ARBA00004651"/>
    </source>
</evidence>
<dbReference type="EMBL" id="CAJVCH010564550">
    <property type="protein sequence ID" value="CAG7832348.1"/>
    <property type="molecule type" value="Genomic_DNA"/>
</dbReference>
<feature type="transmembrane region" description="Helical" evidence="9">
    <location>
        <begin position="12"/>
        <end position="30"/>
    </location>
</feature>
<evidence type="ECO:0000256" key="6">
    <source>
        <dbReference type="ARBA" id="ARBA00023136"/>
    </source>
</evidence>
<dbReference type="Proteomes" id="UP000708208">
    <property type="component" value="Unassembled WGS sequence"/>
</dbReference>
<dbReference type="GO" id="GO:0005886">
    <property type="term" value="C:plasma membrane"/>
    <property type="evidence" value="ECO:0007669"/>
    <property type="project" value="UniProtKB-SubCell"/>
</dbReference>
<evidence type="ECO:0000256" key="2">
    <source>
        <dbReference type="ARBA" id="ARBA00008685"/>
    </source>
</evidence>
<evidence type="ECO:0000256" key="7">
    <source>
        <dbReference type="ARBA" id="ARBA00023170"/>
    </source>
</evidence>
<proteinExistence type="inferred from homology"/>
<evidence type="ECO:0000256" key="3">
    <source>
        <dbReference type="ARBA" id="ARBA00022475"/>
    </source>
</evidence>
<keyword evidence="5 9" id="KW-1133">Transmembrane helix</keyword>
<feature type="transmembrane region" description="Helical" evidence="9">
    <location>
        <begin position="388"/>
        <end position="406"/>
    </location>
</feature>
<keyword evidence="6 9" id="KW-0472">Membrane</keyword>
<dbReference type="PANTHER" id="PTHR42643">
    <property type="entry name" value="IONOTROPIC RECEPTOR 20A-RELATED"/>
    <property type="match status" value="1"/>
</dbReference>
<dbReference type="GO" id="GO:0050906">
    <property type="term" value="P:detection of stimulus involved in sensory perception"/>
    <property type="evidence" value="ECO:0007669"/>
    <property type="project" value="UniProtKB-ARBA"/>
</dbReference>
<dbReference type="GO" id="GO:0015276">
    <property type="term" value="F:ligand-gated monoatomic ion channel activity"/>
    <property type="evidence" value="ECO:0007669"/>
    <property type="project" value="InterPro"/>
</dbReference>
<keyword evidence="7" id="KW-0675">Receptor</keyword>
<keyword evidence="4 9" id="KW-0812">Transmembrane</keyword>
<feature type="domain" description="Ionotropic glutamate receptor C-terminal" evidence="10">
    <location>
        <begin position="335"/>
        <end position="612"/>
    </location>
</feature>
<keyword evidence="12" id="KW-1185">Reference proteome</keyword>
<evidence type="ECO:0000256" key="8">
    <source>
        <dbReference type="ARBA" id="ARBA00023180"/>
    </source>
</evidence>
<dbReference type="PANTHER" id="PTHR42643:SF24">
    <property type="entry name" value="IONOTROPIC RECEPTOR 60A"/>
    <property type="match status" value="1"/>
</dbReference>
<reference evidence="11" key="1">
    <citation type="submission" date="2021-06" db="EMBL/GenBank/DDBJ databases">
        <authorList>
            <person name="Hodson N. C."/>
            <person name="Mongue J. A."/>
            <person name="Jaron S. K."/>
        </authorList>
    </citation>
    <scope>NUCLEOTIDE SEQUENCE</scope>
</reference>
<dbReference type="Pfam" id="PF00060">
    <property type="entry name" value="Lig_chan"/>
    <property type="match status" value="1"/>
</dbReference>